<dbReference type="PROSITE" id="PS50404">
    <property type="entry name" value="GST_NTER"/>
    <property type="match status" value="1"/>
</dbReference>
<name>A0A0L0RXL3_ALLM3</name>
<dbReference type="Gene3D" id="3.40.30.10">
    <property type="entry name" value="Glutaredoxin"/>
    <property type="match status" value="1"/>
</dbReference>
<dbReference type="Pfam" id="PF14497">
    <property type="entry name" value="GST_C_3"/>
    <property type="match status" value="1"/>
</dbReference>
<dbReference type="InterPro" id="IPR004045">
    <property type="entry name" value="Glutathione_S-Trfase_N"/>
</dbReference>
<dbReference type="PANTHER" id="PTHR11571">
    <property type="entry name" value="GLUTATHIONE S-TRANSFERASE"/>
    <property type="match status" value="1"/>
</dbReference>
<sequence length="277" mass="30595">MRGATTTIHTRTTSAHQPRARRNIRHAGPVLIAISSNALTRPPVCPHPLSLVFIHIARHLQQPSTMASPAFTVYYWQIKGRGEMIRLVLEAVGVPYENKYPKDWPTEKPSLPFGQLPALLITDPKTKQTTTMAQSAAIVRYLARKFNLVAADPMGAAIADSIFESAVDVMNAMVKVVWGTPEADKPAALEKFKTEALPPFIKAHTAFLEKNGNNGIYVGDKLTYVELTVFNLINELNTLIPDSVTAKSAPALWKVRETVANHDKIKAYLVSPRLHSK</sequence>
<dbReference type="GO" id="GO:0004364">
    <property type="term" value="F:glutathione transferase activity"/>
    <property type="evidence" value="ECO:0007669"/>
    <property type="project" value="TreeGrafter"/>
</dbReference>
<dbReference type="Proteomes" id="UP000054350">
    <property type="component" value="Unassembled WGS sequence"/>
</dbReference>
<dbReference type="PROSITE" id="PS50405">
    <property type="entry name" value="GST_CTER"/>
    <property type="match status" value="1"/>
</dbReference>
<feature type="region of interest" description="Disordered" evidence="1">
    <location>
        <begin position="1"/>
        <end position="20"/>
    </location>
</feature>
<dbReference type="GO" id="GO:0006749">
    <property type="term" value="P:glutathione metabolic process"/>
    <property type="evidence" value="ECO:0007669"/>
    <property type="project" value="TreeGrafter"/>
</dbReference>
<proteinExistence type="predicted"/>
<dbReference type="AlphaFoldDB" id="A0A0L0RXL3"/>
<evidence type="ECO:0000259" key="3">
    <source>
        <dbReference type="PROSITE" id="PS50405"/>
    </source>
</evidence>
<accession>A0A0L0RXL3</accession>
<dbReference type="eggNOG" id="KOG1695">
    <property type="taxonomic scope" value="Eukaryota"/>
</dbReference>
<dbReference type="SUPFAM" id="SSF52833">
    <property type="entry name" value="Thioredoxin-like"/>
    <property type="match status" value="1"/>
</dbReference>
<dbReference type="SFLD" id="SFLDS00019">
    <property type="entry name" value="Glutathione_Transferase_(cytos"/>
    <property type="match status" value="1"/>
</dbReference>
<dbReference type="InterPro" id="IPR036282">
    <property type="entry name" value="Glutathione-S-Trfase_C_sf"/>
</dbReference>
<evidence type="ECO:0000256" key="1">
    <source>
        <dbReference type="SAM" id="MobiDB-lite"/>
    </source>
</evidence>
<dbReference type="InterPro" id="IPR004046">
    <property type="entry name" value="GST_C"/>
</dbReference>
<dbReference type="EMBL" id="GG745328">
    <property type="protein sequence ID" value="KNE54885.1"/>
    <property type="molecule type" value="Genomic_DNA"/>
</dbReference>
<dbReference type="Gene3D" id="1.20.1050.10">
    <property type="match status" value="1"/>
</dbReference>
<dbReference type="CDD" id="cd03192">
    <property type="entry name" value="GST_C_Sigma_like"/>
    <property type="match status" value="1"/>
</dbReference>
<dbReference type="STRING" id="578462.A0A0L0RXL3"/>
<dbReference type="OrthoDB" id="414243at2759"/>
<feature type="domain" description="GST C-terminal" evidence="3">
    <location>
        <begin position="152"/>
        <end position="277"/>
    </location>
</feature>
<dbReference type="CDD" id="cd03039">
    <property type="entry name" value="GST_N_Sigma_like"/>
    <property type="match status" value="1"/>
</dbReference>
<protein>
    <recommendedName>
        <fullName evidence="6">Glutathione S-transferase</fullName>
    </recommendedName>
</protein>
<reference evidence="4 5" key="1">
    <citation type="submission" date="2009-11" db="EMBL/GenBank/DDBJ databases">
        <title>Annotation of Allomyces macrogynus ATCC 38327.</title>
        <authorList>
            <consortium name="The Broad Institute Genome Sequencing Platform"/>
            <person name="Russ C."/>
            <person name="Cuomo C."/>
            <person name="Burger G."/>
            <person name="Gray M.W."/>
            <person name="Holland P.W.H."/>
            <person name="King N."/>
            <person name="Lang F.B.F."/>
            <person name="Roger A.J."/>
            <person name="Ruiz-Trillo I."/>
            <person name="Young S.K."/>
            <person name="Zeng Q."/>
            <person name="Gargeya S."/>
            <person name="Fitzgerald M."/>
            <person name="Haas B."/>
            <person name="Abouelleil A."/>
            <person name="Alvarado L."/>
            <person name="Arachchi H.M."/>
            <person name="Berlin A."/>
            <person name="Chapman S.B."/>
            <person name="Gearin G."/>
            <person name="Goldberg J."/>
            <person name="Griggs A."/>
            <person name="Gujja S."/>
            <person name="Hansen M."/>
            <person name="Heiman D."/>
            <person name="Howarth C."/>
            <person name="Larimer J."/>
            <person name="Lui A."/>
            <person name="MacDonald P.J.P."/>
            <person name="McCowen C."/>
            <person name="Montmayeur A."/>
            <person name="Murphy C."/>
            <person name="Neiman D."/>
            <person name="Pearson M."/>
            <person name="Priest M."/>
            <person name="Roberts A."/>
            <person name="Saif S."/>
            <person name="Shea T."/>
            <person name="Sisk P."/>
            <person name="Stolte C."/>
            <person name="Sykes S."/>
            <person name="Wortman J."/>
            <person name="Nusbaum C."/>
            <person name="Birren B."/>
        </authorList>
    </citation>
    <scope>NUCLEOTIDE SEQUENCE [LARGE SCALE GENOMIC DNA]</scope>
    <source>
        <strain evidence="4 5">ATCC 38327</strain>
    </source>
</reference>
<feature type="domain" description="GST N-terminal" evidence="2">
    <location>
        <begin position="69"/>
        <end position="150"/>
    </location>
</feature>
<dbReference type="InterPro" id="IPR036249">
    <property type="entry name" value="Thioredoxin-like_sf"/>
</dbReference>
<dbReference type="InterPro" id="IPR050213">
    <property type="entry name" value="GST_superfamily"/>
</dbReference>
<feature type="compositionally biased region" description="Low complexity" evidence="1">
    <location>
        <begin position="1"/>
        <end position="13"/>
    </location>
</feature>
<dbReference type="InterPro" id="IPR010987">
    <property type="entry name" value="Glutathione-S-Trfase_C-like"/>
</dbReference>
<evidence type="ECO:0000313" key="4">
    <source>
        <dbReference type="EMBL" id="KNE54885.1"/>
    </source>
</evidence>
<gene>
    <name evidence="4" type="ORF">AMAG_00831</name>
</gene>
<dbReference type="SFLD" id="SFLDG01205">
    <property type="entry name" value="AMPS.1"/>
    <property type="match status" value="1"/>
</dbReference>
<keyword evidence="5" id="KW-1185">Reference proteome</keyword>
<dbReference type="InterPro" id="IPR040079">
    <property type="entry name" value="Glutathione_S-Trfase"/>
</dbReference>
<dbReference type="SFLD" id="SFLDG00363">
    <property type="entry name" value="AMPS_(cytGST):_Alpha-__Mu-__Pi"/>
    <property type="match status" value="1"/>
</dbReference>
<dbReference type="VEuPathDB" id="FungiDB:AMAG_00831"/>
<evidence type="ECO:0000313" key="5">
    <source>
        <dbReference type="Proteomes" id="UP000054350"/>
    </source>
</evidence>
<reference evidence="5" key="2">
    <citation type="submission" date="2009-11" db="EMBL/GenBank/DDBJ databases">
        <title>The Genome Sequence of Allomyces macrogynus strain ATCC 38327.</title>
        <authorList>
            <consortium name="The Broad Institute Genome Sequencing Platform"/>
            <person name="Russ C."/>
            <person name="Cuomo C."/>
            <person name="Shea T."/>
            <person name="Young S.K."/>
            <person name="Zeng Q."/>
            <person name="Koehrsen M."/>
            <person name="Haas B."/>
            <person name="Borodovsky M."/>
            <person name="Guigo R."/>
            <person name="Alvarado L."/>
            <person name="Berlin A."/>
            <person name="Borenstein D."/>
            <person name="Chen Z."/>
            <person name="Engels R."/>
            <person name="Freedman E."/>
            <person name="Gellesch M."/>
            <person name="Goldberg J."/>
            <person name="Griggs A."/>
            <person name="Gujja S."/>
            <person name="Heiman D."/>
            <person name="Hepburn T."/>
            <person name="Howarth C."/>
            <person name="Jen D."/>
            <person name="Larson L."/>
            <person name="Lewis B."/>
            <person name="Mehta T."/>
            <person name="Park D."/>
            <person name="Pearson M."/>
            <person name="Roberts A."/>
            <person name="Saif S."/>
            <person name="Shenoy N."/>
            <person name="Sisk P."/>
            <person name="Stolte C."/>
            <person name="Sykes S."/>
            <person name="Walk T."/>
            <person name="White J."/>
            <person name="Yandava C."/>
            <person name="Burger G."/>
            <person name="Gray M.W."/>
            <person name="Holland P.W.H."/>
            <person name="King N."/>
            <person name="Lang F.B.F."/>
            <person name="Roger A.J."/>
            <person name="Ruiz-Trillo I."/>
            <person name="Lander E."/>
            <person name="Nusbaum C."/>
        </authorList>
    </citation>
    <scope>NUCLEOTIDE SEQUENCE [LARGE SCALE GENOMIC DNA]</scope>
    <source>
        <strain evidence="5">ATCC 38327</strain>
    </source>
</reference>
<organism evidence="4 5">
    <name type="scientific">Allomyces macrogynus (strain ATCC 38327)</name>
    <name type="common">Allomyces javanicus var. macrogynus</name>
    <dbReference type="NCBI Taxonomy" id="578462"/>
    <lineage>
        <taxon>Eukaryota</taxon>
        <taxon>Fungi</taxon>
        <taxon>Fungi incertae sedis</taxon>
        <taxon>Blastocladiomycota</taxon>
        <taxon>Blastocladiomycetes</taxon>
        <taxon>Blastocladiales</taxon>
        <taxon>Blastocladiaceae</taxon>
        <taxon>Allomyces</taxon>
    </lineage>
</organism>
<evidence type="ECO:0008006" key="6">
    <source>
        <dbReference type="Google" id="ProtNLM"/>
    </source>
</evidence>
<dbReference type="SUPFAM" id="SSF47616">
    <property type="entry name" value="GST C-terminal domain-like"/>
    <property type="match status" value="1"/>
</dbReference>
<evidence type="ECO:0000259" key="2">
    <source>
        <dbReference type="PROSITE" id="PS50404"/>
    </source>
</evidence>
<dbReference type="OMA" id="VYFNVMG"/>
<dbReference type="Pfam" id="PF02798">
    <property type="entry name" value="GST_N"/>
    <property type="match status" value="1"/>
</dbReference>